<evidence type="ECO:0000313" key="2">
    <source>
        <dbReference type="Proteomes" id="UP000786811"/>
    </source>
</evidence>
<dbReference type="OrthoDB" id="10351072at2759"/>
<organism evidence="1 2">
    <name type="scientific">Cotesia congregata</name>
    <name type="common">Parasitoid wasp</name>
    <name type="synonym">Apanteles congregatus</name>
    <dbReference type="NCBI Taxonomy" id="51543"/>
    <lineage>
        <taxon>Eukaryota</taxon>
        <taxon>Metazoa</taxon>
        <taxon>Ecdysozoa</taxon>
        <taxon>Arthropoda</taxon>
        <taxon>Hexapoda</taxon>
        <taxon>Insecta</taxon>
        <taxon>Pterygota</taxon>
        <taxon>Neoptera</taxon>
        <taxon>Endopterygota</taxon>
        <taxon>Hymenoptera</taxon>
        <taxon>Apocrita</taxon>
        <taxon>Ichneumonoidea</taxon>
        <taxon>Braconidae</taxon>
        <taxon>Microgastrinae</taxon>
        <taxon>Cotesia</taxon>
    </lineage>
</organism>
<accession>A0A8J2EHT2</accession>
<protein>
    <submittedName>
        <fullName evidence="1">Uncharacterized protein</fullName>
    </submittedName>
</protein>
<sequence length="112" mass="12973">DPDVVKFTEDGWKKLVSEGKTRGATNRGDFYVKCARVQIVDTERRYTILVRYATNLSGKMLNCLIFVMTTQTEPLTISCYIGSFTTNDDPTEREQYNMFNLFYNNELFCPRG</sequence>
<gene>
    <name evidence="1" type="ORF">HICCMSTLAB_LOCUS98</name>
</gene>
<evidence type="ECO:0000313" key="1">
    <source>
        <dbReference type="EMBL" id="CAG5071915.1"/>
    </source>
</evidence>
<dbReference type="EMBL" id="CAJNRD030000604">
    <property type="protein sequence ID" value="CAG5071915.1"/>
    <property type="molecule type" value="Genomic_DNA"/>
</dbReference>
<keyword evidence="2" id="KW-1185">Reference proteome</keyword>
<name>A0A8J2EHT2_COTCN</name>
<comment type="caution">
    <text evidence="1">The sequence shown here is derived from an EMBL/GenBank/DDBJ whole genome shotgun (WGS) entry which is preliminary data.</text>
</comment>
<reference evidence="1" key="1">
    <citation type="submission" date="2021-04" db="EMBL/GenBank/DDBJ databases">
        <authorList>
            <person name="Chebbi M.A.C M."/>
        </authorList>
    </citation>
    <scope>NUCLEOTIDE SEQUENCE</scope>
</reference>
<dbReference type="Proteomes" id="UP000786811">
    <property type="component" value="Unassembled WGS sequence"/>
</dbReference>
<dbReference type="AlphaFoldDB" id="A0A8J2EHT2"/>
<proteinExistence type="predicted"/>
<feature type="non-terminal residue" evidence="1">
    <location>
        <position position="1"/>
    </location>
</feature>